<keyword evidence="4 5" id="KW-0472">Membrane</keyword>
<feature type="transmembrane region" description="Helical" evidence="5">
    <location>
        <begin position="137"/>
        <end position="157"/>
    </location>
</feature>
<comment type="caution">
    <text evidence="6">The sequence shown here is derived from an EMBL/GenBank/DDBJ whole genome shotgun (WGS) entry which is preliminary data.</text>
</comment>
<keyword evidence="7" id="KW-1185">Reference proteome</keyword>
<feature type="transmembrane region" description="Helical" evidence="5">
    <location>
        <begin position="257"/>
        <end position="279"/>
    </location>
</feature>
<name>A0ABS9L1D8_9MICC</name>
<gene>
    <name evidence="6" type="ORF">LVY72_00660</name>
</gene>
<comment type="subcellular location">
    <subcellularLocation>
        <location evidence="1">Membrane</location>
        <topology evidence="1">Multi-pass membrane protein</topology>
    </subcellularLocation>
</comment>
<feature type="transmembrane region" description="Helical" evidence="5">
    <location>
        <begin position="195"/>
        <end position="217"/>
    </location>
</feature>
<dbReference type="Proteomes" id="UP001165368">
    <property type="component" value="Unassembled WGS sequence"/>
</dbReference>
<keyword evidence="2 5" id="KW-0812">Transmembrane</keyword>
<organism evidence="6 7">
    <name type="scientific">Arthrobacter hankyongi</name>
    <dbReference type="NCBI Taxonomy" id="2904801"/>
    <lineage>
        <taxon>Bacteria</taxon>
        <taxon>Bacillati</taxon>
        <taxon>Actinomycetota</taxon>
        <taxon>Actinomycetes</taxon>
        <taxon>Micrococcales</taxon>
        <taxon>Micrococcaceae</taxon>
        <taxon>Arthrobacter</taxon>
    </lineage>
</organism>
<dbReference type="Pfam" id="PF05653">
    <property type="entry name" value="Mg_trans_NIPA"/>
    <property type="match status" value="1"/>
</dbReference>
<sequence length="302" mass="31320">MVWIAVAAALLGAFFLAVGTQRQASAVQASTGGLQLSPNGLLRMARNPRWVLGLTLQGIGMALNVFALLTAPLTVVQPIGAIALVITTIVNSKDQGIRLNRMTVVAVSACVAGSAAFVLLAVTVTAHTQTVAAEDELAVVLLLAVVVAVFLTLELLFRHRLSAFAYILGAGMLFGFVAVLVRIIGLHLFNTNGQFIANVPIYTMVAIVAAAGLGSWFVQSAYSSGPPDLVIAGLTVIDPLVGIGIGIFILGELQPNVQPAAAIAMIGAGLVAIVGVIALSRHHPDVLQKQEEARRRAQAAGK</sequence>
<feature type="transmembrane region" description="Helical" evidence="5">
    <location>
        <begin position="164"/>
        <end position="189"/>
    </location>
</feature>
<evidence type="ECO:0000256" key="3">
    <source>
        <dbReference type="ARBA" id="ARBA00022989"/>
    </source>
</evidence>
<dbReference type="EMBL" id="JAKLTQ010000001">
    <property type="protein sequence ID" value="MCG2620420.1"/>
    <property type="molecule type" value="Genomic_DNA"/>
</dbReference>
<proteinExistence type="predicted"/>
<evidence type="ECO:0000313" key="7">
    <source>
        <dbReference type="Proteomes" id="UP001165368"/>
    </source>
</evidence>
<evidence type="ECO:0000256" key="5">
    <source>
        <dbReference type="SAM" id="Phobius"/>
    </source>
</evidence>
<accession>A0ABS9L1D8</accession>
<dbReference type="InterPro" id="IPR008521">
    <property type="entry name" value="Mg_trans_NIPA"/>
</dbReference>
<feature type="transmembrane region" description="Helical" evidence="5">
    <location>
        <begin position="229"/>
        <end position="251"/>
    </location>
</feature>
<dbReference type="PANTHER" id="PTHR40761">
    <property type="entry name" value="CONSERVED INTEGRAL MEMBRANE ALANINE VALINE AND LEUCINE RICH PROTEIN-RELATED"/>
    <property type="match status" value="1"/>
</dbReference>
<evidence type="ECO:0000256" key="4">
    <source>
        <dbReference type="ARBA" id="ARBA00023136"/>
    </source>
</evidence>
<evidence type="ECO:0008006" key="8">
    <source>
        <dbReference type="Google" id="ProtNLM"/>
    </source>
</evidence>
<dbReference type="RefSeq" id="WP_237817522.1">
    <property type="nucleotide sequence ID" value="NZ_JAKLTQ010000001.1"/>
</dbReference>
<evidence type="ECO:0000256" key="1">
    <source>
        <dbReference type="ARBA" id="ARBA00004141"/>
    </source>
</evidence>
<reference evidence="6" key="1">
    <citation type="submission" date="2022-01" db="EMBL/GenBank/DDBJ databases">
        <authorList>
            <person name="Jo J.-H."/>
            <person name="Im W.-T."/>
        </authorList>
    </citation>
    <scope>NUCLEOTIDE SEQUENCE</scope>
    <source>
        <strain evidence="6">I2-34</strain>
    </source>
</reference>
<evidence type="ECO:0000256" key="2">
    <source>
        <dbReference type="ARBA" id="ARBA00022692"/>
    </source>
</evidence>
<keyword evidence="3 5" id="KW-1133">Transmembrane helix</keyword>
<feature type="transmembrane region" description="Helical" evidence="5">
    <location>
        <begin position="102"/>
        <end position="125"/>
    </location>
</feature>
<evidence type="ECO:0000313" key="6">
    <source>
        <dbReference type="EMBL" id="MCG2620420.1"/>
    </source>
</evidence>
<dbReference type="PANTHER" id="PTHR40761:SF1">
    <property type="entry name" value="CONSERVED INTEGRAL MEMBRANE ALANINE VALINE AND LEUCINE RICH PROTEIN-RELATED"/>
    <property type="match status" value="1"/>
</dbReference>
<protein>
    <recommendedName>
        <fullName evidence="8">Magnesium transporter NIPA</fullName>
    </recommendedName>
</protein>
<feature type="transmembrane region" description="Helical" evidence="5">
    <location>
        <begin position="65"/>
        <end position="90"/>
    </location>
</feature>